<feature type="domain" description="Acyl-CoA oxidase/dehydrogenase middle" evidence="7">
    <location>
        <begin position="121"/>
        <end position="218"/>
    </location>
</feature>
<dbReference type="NCBIfam" id="NF042972">
    <property type="entry name" value="AcrlCoAredClosAcrC"/>
    <property type="match status" value="1"/>
</dbReference>
<keyword evidence="10" id="KW-1185">Reference proteome</keyword>
<dbReference type="EMBL" id="JACOOS010000014">
    <property type="protein sequence ID" value="MBC5678292.1"/>
    <property type="molecule type" value="Genomic_DNA"/>
</dbReference>
<dbReference type="Pfam" id="PF00441">
    <property type="entry name" value="Acyl-CoA_dh_1"/>
    <property type="match status" value="1"/>
</dbReference>
<dbReference type="Proteomes" id="UP000635828">
    <property type="component" value="Unassembled WGS sequence"/>
</dbReference>
<evidence type="ECO:0000256" key="5">
    <source>
        <dbReference type="RuleBase" id="RU362125"/>
    </source>
</evidence>
<keyword evidence="5" id="KW-0560">Oxidoreductase</keyword>
<dbReference type="InterPro" id="IPR050042">
    <property type="entry name" value="AcrC"/>
</dbReference>
<dbReference type="SUPFAM" id="SSF47203">
    <property type="entry name" value="Acyl-CoA dehydrogenase C-terminal domain-like"/>
    <property type="match status" value="1"/>
</dbReference>
<dbReference type="InterPro" id="IPR046373">
    <property type="entry name" value="Acyl-CoA_Oxase/DH_mid-dom_sf"/>
</dbReference>
<keyword evidence="3 5" id="KW-0285">Flavoprotein</keyword>
<reference evidence="9 10" key="1">
    <citation type="submission" date="2020-08" db="EMBL/GenBank/DDBJ databases">
        <title>Genome public.</title>
        <authorList>
            <person name="Liu C."/>
            <person name="Sun Q."/>
        </authorList>
    </citation>
    <scope>NUCLEOTIDE SEQUENCE [LARGE SCALE GENOMIC DNA]</scope>
    <source>
        <strain evidence="9 10">NSJ-7</strain>
    </source>
</reference>
<feature type="domain" description="Acyl-CoA dehydrogenase/oxidase C-terminal" evidence="6">
    <location>
        <begin position="230"/>
        <end position="379"/>
    </location>
</feature>
<name>A0ABR7FSX2_9FIRM</name>
<dbReference type="PANTHER" id="PTHR43884:SF12">
    <property type="entry name" value="ISOVALERYL-COA DEHYDROGENASE, MITOCHONDRIAL-RELATED"/>
    <property type="match status" value="1"/>
</dbReference>
<organism evidence="9 10">
    <name type="scientific">Anaerostipes hominis</name>
    <name type="common">ex Liu et al. 2021</name>
    <dbReference type="NCBI Taxonomy" id="2763018"/>
    <lineage>
        <taxon>Bacteria</taxon>
        <taxon>Bacillati</taxon>
        <taxon>Bacillota</taxon>
        <taxon>Clostridia</taxon>
        <taxon>Lachnospirales</taxon>
        <taxon>Lachnospiraceae</taxon>
        <taxon>Anaerostipes</taxon>
    </lineage>
</organism>
<dbReference type="SUPFAM" id="SSF56645">
    <property type="entry name" value="Acyl-CoA dehydrogenase NM domain-like"/>
    <property type="match status" value="1"/>
</dbReference>
<dbReference type="PROSITE" id="PS00073">
    <property type="entry name" value="ACYL_COA_DH_2"/>
    <property type="match status" value="1"/>
</dbReference>
<comment type="cofactor">
    <cofactor evidence="1 5">
        <name>FAD</name>
        <dbReference type="ChEBI" id="CHEBI:57692"/>
    </cofactor>
</comment>
<comment type="caution">
    <text evidence="9">The sequence shown here is derived from an EMBL/GenBank/DDBJ whole genome shotgun (WGS) entry which is preliminary data.</text>
</comment>
<dbReference type="InterPro" id="IPR009075">
    <property type="entry name" value="AcylCo_DH/oxidase_C"/>
</dbReference>
<dbReference type="Pfam" id="PF02771">
    <property type="entry name" value="Acyl-CoA_dh_N"/>
    <property type="match status" value="1"/>
</dbReference>
<dbReference type="Pfam" id="PF02770">
    <property type="entry name" value="Acyl-CoA_dh_M"/>
    <property type="match status" value="1"/>
</dbReference>
<evidence type="ECO:0000256" key="4">
    <source>
        <dbReference type="ARBA" id="ARBA00022827"/>
    </source>
</evidence>
<dbReference type="InterPro" id="IPR013786">
    <property type="entry name" value="AcylCoA_DH/ox_N"/>
</dbReference>
<dbReference type="PANTHER" id="PTHR43884">
    <property type="entry name" value="ACYL-COA DEHYDROGENASE"/>
    <property type="match status" value="1"/>
</dbReference>
<proteinExistence type="inferred from homology"/>
<evidence type="ECO:0000313" key="10">
    <source>
        <dbReference type="Proteomes" id="UP000635828"/>
    </source>
</evidence>
<keyword evidence="4 5" id="KW-0274">FAD</keyword>
<feature type="domain" description="Acyl-CoA dehydrogenase/oxidase N-terminal" evidence="8">
    <location>
        <begin position="6"/>
        <end position="116"/>
    </location>
</feature>
<evidence type="ECO:0000256" key="2">
    <source>
        <dbReference type="ARBA" id="ARBA00009347"/>
    </source>
</evidence>
<dbReference type="Gene3D" id="1.10.540.10">
    <property type="entry name" value="Acyl-CoA dehydrogenase/oxidase, N-terminal domain"/>
    <property type="match status" value="1"/>
</dbReference>
<evidence type="ECO:0000259" key="8">
    <source>
        <dbReference type="Pfam" id="PF02771"/>
    </source>
</evidence>
<evidence type="ECO:0000259" key="7">
    <source>
        <dbReference type="Pfam" id="PF02770"/>
    </source>
</evidence>
<comment type="similarity">
    <text evidence="2 5">Belongs to the acyl-CoA dehydrogenase family.</text>
</comment>
<gene>
    <name evidence="9" type="ORF">H8S22_11975</name>
</gene>
<dbReference type="InterPro" id="IPR009100">
    <property type="entry name" value="AcylCoA_DH/oxidase_NM_dom_sf"/>
</dbReference>
<dbReference type="PROSITE" id="PS00072">
    <property type="entry name" value="ACYL_COA_DH_1"/>
    <property type="match status" value="1"/>
</dbReference>
<dbReference type="Gene3D" id="2.40.110.10">
    <property type="entry name" value="Butyryl-CoA Dehydrogenase, subunit A, domain 2"/>
    <property type="match status" value="1"/>
</dbReference>
<sequence length="384" mass="41454">MDFKLTDGQEMLKKTVREFAEKVVGPRAEDVDQTGIFPRDTFEQMARLGLTGIGTPEEYGGSGGNDIDKVITVTELAKKCAATAGILSIHTIFASVLLKFGSEEQKKKYLPEVTSGGHLAAFALTEPNAGSDAAAVRTTAVFDEETGEYVLNGTKCFISGGGQAKYLLIFALTDPSKGVKGLSCILVEKGTPGFSVGKIENKMGIHGSETAELIFDQCRVPKENLVGKEGAGFKMAMNALDGARIGVAAQALGIAEGALDESVKYMNERVQFGNPIKALQGLQWYIADMATKTECAKWMIYYAAYLKSTGQPHTKEAAIAKLNASENARFVTNLALQIHGGYGYMKDYPLERMYRDAKITEIYEGTSEIHKVVISRAVLNSNGK</sequence>
<dbReference type="InterPro" id="IPR006091">
    <property type="entry name" value="Acyl-CoA_Oxase/DH_mid-dom"/>
</dbReference>
<dbReference type="Gene3D" id="1.20.140.10">
    <property type="entry name" value="Butyryl-CoA Dehydrogenase, subunit A, domain 3"/>
    <property type="match status" value="1"/>
</dbReference>
<accession>A0ABR7FSX2</accession>
<dbReference type="RefSeq" id="WP_024729180.1">
    <property type="nucleotide sequence ID" value="NZ_JACOOS010000014.1"/>
</dbReference>
<evidence type="ECO:0000259" key="6">
    <source>
        <dbReference type="Pfam" id="PF00441"/>
    </source>
</evidence>
<evidence type="ECO:0000256" key="3">
    <source>
        <dbReference type="ARBA" id="ARBA00022630"/>
    </source>
</evidence>
<protein>
    <submittedName>
        <fullName evidence="9">Acyl-CoA dehydrogenase family protein</fullName>
    </submittedName>
</protein>
<dbReference type="InterPro" id="IPR006089">
    <property type="entry name" value="Acyl-CoA_DH_CS"/>
</dbReference>
<evidence type="ECO:0000313" key="9">
    <source>
        <dbReference type="EMBL" id="MBC5678292.1"/>
    </source>
</evidence>
<dbReference type="InterPro" id="IPR036250">
    <property type="entry name" value="AcylCo_DH-like_C"/>
</dbReference>
<evidence type="ECO:0000256" key="1">
    <source>
        <dbReference type="ARBA" id="ARBA00001974"/>
    </source>
</evidence>
<dbReference type="InterPro" id="IPR037069">
    <property type="entry name" value="AcylCoA_DH/ox_N_sf"/>
</dbReference>
<dbReference type="PIRSF" id="PIRSF016578">
    <property type="entry name" value="HsaA"/>
    <property type="match status" value="1"/>
</dbReference>